<dbReference type="RefSeq" id="WP_010752631.1">
    <property type="nucleotide sequence ID" value="NZ_BJWF01000024.1"/>
</dbReference>
<feature type="transmembrane region" description="Helical" evidence="1">
    <location>
        <begin position="241"/>
        <end position="261"/>
    </location>
</feature>
<feature type="transmembrane region" description="Helical" evidence="1">
    <location>
        <begin position="192"/>
        <end position="210"/>
    </location>
</feature>
<feature type="transmembrane region" description="Helical" evidence="1">
    <location>
        <begin position="23"/>
        <end position="41"/>
    </location>
</feature>
<keyword evidence="1" id="KW-0472">Membrane</keyword>
<proteinExistence type="predicted"/>
<dbReference type="EMBL" id="BJWF01000024">
    <property type="protein sequence ID" value="GEL92491.1"/>
    <property type="molecule type" value="Genomic_DNA"/>
</dbReference>
<reference evidence="2 3" key="1">
    <citation type="submission" date="2019-07" db="EMBL/GenBank/DDBJ databases">
        <title>Whole genome shotgun sequence of Enterococcus villorum NBRC 100699.</title>
        <authorList>
            <person name="Hosoyama A."/>
            <person name="Uohara A."/>
            <person name="Ohji S."/>
            <person name="Ichikawa N."/>
        </authorList>
    </citation>
    <scope>NUCLEOTIDE SEQUENCE [LARGE SCALE GENOMIC DNA]</scope>
    <source>
        <strain evidence="2 3">NBRC 100699</strain>
    </source>
</reference>
<dbReference type="AlphaFoldDB" id="A0A511J3C3"/>
<feature type="transmembrane region" description="Helical" evidence="1">
    <location>
        <begin position="465"/>
        <end position="488"/>
    </location>
</feature>
<keyword evidence="1" id="KW-0812">Transmembrane</keyword>
<feature type="transmembrane region" description="Helical" evidence="1">
    <location>
        <begin position="440"/>
        <end position="458"/>
    </location>
</feature>
<sequence>MKEKFARWNVLFVQYVKRDWKKIIIWILGLGLFSGGFIPAFEEIGKGRGLLGMFETMQNPAMTSMVGPTPIKLGADYTLGAMYAQEMLLFCGLFAMVISAIHVVNHTRKEEELGLTELVRSFRVGRQANSLAVINEVLSINLLLGLLIGGIMTSFGVETLDAKGALLFGGSIALAGIMGGVLALVMSQIMATSAGAIGASLSLIGILYIIRATTDVSNLKLSMFNPMGWIYLTYPFTKNNWVLLLFALFFSLVLIILAFVLEGHRDMGAGYLPEREGRATAKKSLLCVPGLFFKINKGSMIAWLVAFIVMGVAYGSIYGDMQVFLSGNELMKQMFTQSGVSIEESFTAKIMMVMIGLVTILPIVIVNKLFAEETRGHLDQLYITKVTRGQLYWTTILLAVFAGIVGIGLASAGLGEAAIIAMKNKSAMNLIDFLAAGYNFLPSVLFYIGLAALALGWLPKFGKVIYIYLGYSFTLNYFGGILNLPNWFSKTALQSWIPQLPAQEFDGTVFSVITAISICFLFIGYLGYKRRDLVEGT</sequence>
<gene>
    <name evidence="2" type="ORF">EVI01_18280</name>
</gene>
<keyword evidence="1" id="KW-1133">Transmembrane helix</keyword>
<name>A0A511J3C3_9ENTE</name>
<feature type="transmembrane region" description="Helical" evidence="1">
    <location>
        <begin position="350"/>
        <end position="370"/>
    </location>
</feature>
<accession>A0A511J3C3</accession>
<feature type="transmembrane region" description="Helical" evidence="1">
    <location>
        <begin position="128"/>
        <end position="152"/>
    </location>
</feature>
<protein>
    <submittedName>
        <fullName evidence="2">ABC transporter permease</fullName>
    </submittedName>
</protein>
<feature type="transmembrane region" description="Helical" evidence="1">
    <location>
        <begin position="508"/>
        <end position="528"/>
    </location>
</feature>
<feature type="transmembrane region" description="Helical" evidence="1">
    <location>
        <begin position="164"/>
        <end position="185"/>
    </location>
</feature>
<evidence type="ECO:0000313" key="2">
    <source>
        <dbReference type="EMBL" id="GEL92491.1"/>
    </source>
</evidence>
<organism evidence="2 3">
    <name type="scientific">Enterococcus villorum</name>
    <dbReference type="NCBI Taxonomy" id="112904"/>
    <lineage>
        <taxon>Bacteria</taxon>
        <taxon>Bacillati</taxon>
        <taxon>Bacillota</taxon>
        <taxon>Bacilli</taxon>
        <taxon>Lactobacillales</taxon>
        <taxon>Enterococcaceae</taxon>
        <taxon>Enterococcus</taxon>
    </lineage>
</organism>
<feature type="transmembrane region" description="Helical" evidence="1">
    <location>
        <begin position="87"/>
        <end position="107"/>
    </location>
</feature>
<feature type="transmembrane region" description="Helical" evidence="1">
    <location>
        <begin position="301"/>
        <end position="319"/>
    </location>
</feature>
<dbReference type="Proteomes" id="UP000321830">
    <property type="component" value="Unassembled WGS sequence"/>
</dbReference>
<evidence type="ECO:0000313" key="3">
    <source>
        <dbReference type="Proteomes" id="UP000321830"/>
    </source>
</evidence>
<feature type="transmembrane region" description="Helical" evidence="1">
    <location>
        <begin position="391"/>
        <end position="420"/>
    </location>
</feature>
<comment type="caution">
    <text evidence="2">The sequence shown here is derived from an EMBL/GenBank/DDBJ whole genome shotgun (WGS) entry which is preliminary data.</text>
</comment>
<evidence type="ECO:0000256" key="1">
    <source>
        <dbReference type="SAM" id="Phobius"/>
    </source>
</evidence>